<evidence type="ECO:0000313" key="2">
    <source>
        <dbReference type="Proteomes" id="UP001162483"/>
    </source>
</evidence>
<keyword evidence="2" id="KW-1185">Reference proteome</keyword>
<evidence type="ECO:0000313" key="1">
    <source>
        <dbReference type="EMBL" id="CAI9601278.1"/>
    </source>
</evidence>
<feature type="non-terminal residue" evidence="1">
    <location>
        <position position="1"/>
    </location>
</feature>
<dbReference type="Proteomes" id="UP001162483">
    <property type="component" value="Unassembled WGS sequence"/>
</dbReference>
<sequence length="82" mass="8864">PPPTRESLPLPPPPSSSPGTRVRLCIHHQAAPRASLRSRLVPMLLVSLLLSLLSGDPEKCCCPPESCRPREMPCLPCGKYAP</sequence>
<gene>
    <name evidence="1" type="ORF">SPARVUS_LOCUS12947572</name>
</gene>
<proteinExistence type="predicted"/>
<accession>A0ABN9G171</accession>
<comment type="caution">
    <text evidence="1">The sequence shown here is derived from an EMBL/GenBank/DDBJ whole genome shotgun (WGS) entry which is preliminary data.</text>
</comment>
<dbReference type="EMBL" id="CATNWA010017541">
    <property type="protein sequence ID" value="CAI9601278.1"/>
    <property type="molecule type" value="Genomic_DNA"/>
</dbReference>
<organism evidence="1 2">
    <name type="scientific">Staurois parvus</name>
    <dbReference type="NCBI Taxonomy" id="386267"/>
    <lineage>
        <taxon>Eukaryota</taxon>
        <taxon>Metazoa</taxon>
        <taxon>Chordata</taxon>
        <taxon>Craniata</taxon>
        <taxon>Vertebrata</taxon>
        <taxon>Euteleostomi</taxon>
        <taxon>Amphibia</taxon>
        <taxon>Batrachia</taxon>
        <taxon>Anura</taxon>
        <taxon>Neobatrachia</taxon>
        <taxon>Ranoidea</taxon>
        <taxon>Ranidae</taxon>
        <taxon>Staurois</taxon>
    </lineage>
</organism>
<name>A0ABN9G171_9NEOB</name>
<reference evidence="1" key="1">
    <citation type="submission" date="2023-05" db="EMBL/GenBank/DDBJ databases">
        <authorList>
            <person name="Stuckert A."/>
        </authorList>
    </citation>
    <scope>NUCLEOTIDE SEQUENCE</scope>
</reference>
<protein>
    <submittedName>
        <fullName evidence="1">Uncharacterized protein</fullName>
    </submittedName>
</protein>
<feature type="non-terminal residue" evidence="1">
    <location>
        <position position="82"/>
    </location>
</feature>